<dbReference type="Pfam" id="PF07811">
    <property type="entry name" value="TadE"/>
    <property type="match status" value="1"/>
</dbReference>
<evidence type="ECO:0000313" key="2">
    <source>
        <dbReference type="EMBL" id="MFD1946347.1"/>
    </source>
</evidence>
<dbReference type="Proteomes" id="UP001597351">
    <property type="component" value="Unassembled WGS sequence"/>
</dbReference>
<accession>A0ABW4TKS7</accession>
<comment type="caution">
    <text evidence="2">The sequence shown here is derived from an EMBL/GenBank/DDBJ whole genome shotgun (WGS) entry which is preliminary data.</text>
</comment>
<gene>
    <name evidence="2" type="ORF">ACFSDE_06045</name>
</gene>
<sequence length="197" mass="20942">MEFALVVPLLVVLLLGILEMSFLMRDYVSMSSSVRAGARTASAAADAGPGTCQASADPPPCSPQSVPAFAQAAADTIQKAGTAMPADQIDWLMVYEAGTNGYPVGRSDLQCSTNCVLYVWDDGLDRFRYSSGSWASAGVNACVNDPDRDVVGIGLQARHGWMTGLFGDGLTMRERTVMQFEPLEADRCKPGTANAHQ</sequence>
<evidence type="ECO:0000259" key="1">
    <source>
        <dbReference type="Pfam" id="PF07811"/>
    </source>
</evidence>
<dbReference type="EMBL" id="JBHUGD010000003">
    <property type="protein sequence ID" value="MFD1946347.1"/>
    <property type="molecule type" value="Genomic_DNA"/>
</dbReference>
<reference evidence="3" key="1">
    <citation type="journal article" date="2019" name="Int. J. Syst. Evol. Microbiol.">
        <title>The Global Catalogue of Microorganisms (GCM) 10K type strain sequencing project: providing services to taxonomists for standard genome sequencing and annotation.</title>
        <authorList>
            <consortium name="The Broad Institute Genomics Platform"/>
            <consortium name="The Broad Institute Genome Sequencing Center for Infectious Disease"/>
            <person name="Wu L."/>
            <person name="Ma J."/>
        </authorList>
    </citation>
    <scope>NUCLEOTIDE SEQUENCE [LARGE SCALE GENOMIC DNA]</scope>
    <source>
        <strain evidence="3">CGMCC 1.12477</strain>
    </source>
</reference>
<proteinExistence type="predicted"/>
<dbReference type="RefSeq" id="WP_343916416.1">
    <property type="nucleotide sequence ID" value="NZ_BAAAJT010000002.1"/>
</dbReference>
<name>A0ABW4TKS7_9ACTN</name>
<organism evidence="2 3">
    <name type="scientific">Nocardioides aestuarii</name>
    <dbReference type="NCBI Taxonomy" id="252231"/>
    <lineage>
        <taxon>Bacteria</taxon>
        <taxon>Bacillati</taxon>
        <taxon>Actinomycetota</taxon>
        <taxon>Actinomycetes</taxon>
        <taxon>Propionibacteriales</taxon>
        <taxon>Nocardioidaceae</taxon>
        <taxon>Nocardioides</taxon>
    </lineage>
</organism>
<dbReference type="InterPro" id="IPR012495">
    <property type="entry name" value="TadE-like_dom"/>
</dbReference>
<feature type="domain" description="TadE-like" evidence="1">
    <location>
        <begin position="2"/>
        <end position="39"/>
    </location>
</feature>
<protein>
    <submittedName>
        <fullName evidence="2">TadE/TadG family type IV pilus assembly protein</fullName>
    </submittedName>
</protein>
<keyword evidence="3" id="KW-1185">Reference proteome</keyword>
<evidence type="ECO:0000313" key="3">
    <source>
        <dbReference type="Proteomes" id="UP001597351"/>
    </source>
</evidence>